<sequence length="142" mass="15856">MNTREFVTKIIKNNRYNIIQKIKMIPKLLSAALISVLGLISLASVPNGVISTYAQNIQEQSLLQTSDPWYQSFEIARSKVEAASSAGAFGNGVPGLHNLSVNEILLIFGITVMGSLLVFIAVRMWWSRMRSVGRQRNILTYR</sequence>
<protein>
    <submittedName>
        <fullName evidence="2">Uncharacterized protein</fullName>
    </submittedName>
</protein>
<name>A0A484IFF7_9ARCH</name>
<keyword evidence="1" id="KW-0472">Membrane</keyword>
<dbReference type="OrthoDB" id="13618at2157"/>
<organism evidence="2 3">
    <name type="scientific">Candidatus Nitrosocosmicus franklandianus</name>
    <dbReference type="NCBI Taxonomy" id="1798806"/>
    <lineage>
        <taxon>Archaea</taxon>
        <taxon>Nitrososphaerota</taxon>
        <taxon>Nitrososphaeria</taxon>
        <taxon>Nitrososphaerales</taxon>
        <taxon>Nitrososphaeraceae</taxon>
        <taxon>Candidatus Nitrosocosmicus</taxon>
    </lineage>
</organism>
<evidence type="ECO:0000313" key="2">
    <source>
        <dbReference type="EMBL" id="VFJ14362.1"/>
    </source>
</evidence>
<accession>A0A484IFF7</accession>
<keyword evidence="1" id="KW-0812">Transmembrane</keyword>
<dbReference type="Proteomes" id="UP000294299">
    <property type="component" value="Chromosome NFRAN"/>
</dbReference>
<keyword evidence="3" id="KW-1185">Reference proteome</keyword>
<dbReference type="GeneID" id="39421323"/>
<reference evidence="2 3" key="1">
    <citation type="submission" date="2019-02" db="EMBL/GenBank/DDBJ databases">
        <authorList>
            <person name="Lehtovirta-Morley E L."/>
        </authorList>
    </citation>
    <scope>NUCLEOTIDE SEQUENCE [LARGE SCALE GENOMIC DNA]</scope>
    <source>
        <strain evidence="2">NFRAN1</strain>
    </source>
</reference>
<dbReference type="KEGG" id="nfn:NFRAN_2040"/>
<evidence type="ECO:0000313" key="3">
    <source>
        <dbReference type="Proteomes" id="UP000294299"/>
    </source>
</evidence>
<gene>
    <name evidence="2" type="ORF">NFRAN_2040</name>
</gene>
<proteinExistence type="predicted"/>
<evidence type="ECO:0000256" key="1">
    <source>
        <dbReference type="SAM" id="Phobius"/>
    </source>
</evidence>
<keyword evidence="1" id="KW-1133">Transmembrane helix</keyword>
<feature type="transmembrane region" description="Helical" evidence="1">
    <location>
        <begin position="104"/>
        <end position="126"/>
    </location>
</feature>
<dbReference type="EMBL" id="LR216287">
    <property type="protein sequence ID" value="VFJ14362.1"/>
    <property type="molecule type" value="Genomic_DNA"/>
</dbReference>
<dbReference type="RefSeq" id="WP_134484594.1">
    <property type="nucleotide sequence ID" value="NZ_LR216287.1"/>
</dbReference>
<dbReference type="AlphaFoldDB" id="A0A484IFF7"/>